<accession>A0A8S5QGD2</accession>
<reference evidence="2" key="1">
    <citation type="journal article" date="2021" name="Proc. Natl. Acad. Sci. U.S.A.">
        <title>A Catalog of Tens of Thousands of Viruses from Human Metagenomes Reveals Hidden Associations with Chronic Diseases.</title>
        <authorList>
            <person name="Tisza M.J."/>
            <person name="Buck C.B."/>
        </authorList>
    </citation>
    <scope>NUCLEOTIDE SEQUENCE</scope>
    <source>
        <strain evidence="2">CtEBu1</strain>
    </source>
</reference>
<feature type="compositionally biased region" description="Basic residues" evidence="1">
    <location>
        <begin position="1"/>
        <end position="10"/>
    </location>
</feature>
<protein>
    <submittedName>
        <fullName evidence="2">Catestatin choromogranin A</fullName>
    </submittedName>
</protein>
<organism evidence="2">
    <name type="scientific">Siphoviridae sp. ctEBu1</name>
    <dbReference type="NCBI Taxonomy" id="2825393"/>
    <lineage>
        <taxon>Viruses</taxon>
        <taxon>Duplodnaviria</taxon>
        <taxon>Heunggongvirae</taxon>
        <taxon>Uroviricota</taxon>
        <taxon>Caudoviricetes</taxon>
    </lineage>
</organism>
<evidence type="ECO:0000256" key="1">
    <source>
        <dbReference type="SAM" id="MobiDB-lite"/>
    </source>
</evidence>
<feature type="region of interest" description="Disordered" evidence="1">
    <location>
        <begin position="1"/>
        <end position="30"/>
    </location>
</feature>
<name>A0A8S5QGD2_9CAUD</name>
<evidence type="ECO:0000313" key="2">
    <source>
        <dbReference type="EMBL" id="DAE18136.1"/>
    </source>
</evidence>
<dbReference type="EMBL" id="BK015651">
    <property type="protein sequence ID" value="DAE18136.1"/>
    <property type="molecule type" value="Genomic_DNA"/>
</dbReference>
<sequence length="30" mass="3317">MTTPLRRRGFGVRGPQALPPSSALSKFKME</sequence>
<proteinExistence type="predicted"/>